<dbReference type="InterPro" id="IPR041413">
    <property type="entry name" value="MLTR_LBD"/>
</dbReference>
<dbReference type="InterPro" id="IPR010982">
    <property type="entry name" value="Lambda_DNA-bd_dom_sf"/>
</dbReference>
<dbReference type="Proteomes" id="UP000660745">
    <property type="component" value="Unassembled WGS sequence"/>
</dbReference>
<reference evidence="3" key="2">
    <citation type="submission" date="2020-09" db="EMBL/GenBank/DDBJ databases">
        <authorList>
            <person name="Sun Q."/>
            <person name="Zhou Y."/>
        </authorList>
    </citation>
    <scope>NUCLEOTIDE SEQUENCE</scope>
    <source>
        <strain evidence="3">CGMCC 4.7430</strain>
    </source>
</reference>
<dbReference type="PANTHER" id="PTHR35010:SF2">
    <property type="entry name" value="BLL4672 PROTEIN"/>
    <property type="match status" value="1"/>
</dbReference>
<gene>
    <name evidence="3" type="ORF">GCM10012278_70730</name>
</gene>
<proteinExistence type="predicted"/>
<feature type="region of interest" description="Disordered" evidence="1">
    <location>
        <begin position="303"/>
        <end position="328"/>
    </location>
</feature>
<dbReference type="AlphaFoldDB" id="A0A918AB32"/>
<sequence>MSDLSFGALLRGWRDRLDPADAGYARSARRRAPGLRREELAELAGLSVEYVLRLEQGRATNPSAQVVSAIARALRLIPAERDQVFRAAGLLAPRDQTVGTHVPPSIRRLVARLGDLPIGVFAADWRLLWWNDMWTALHGDPSGLAPAERNLARALFGTGEGRWHLYPVSSAAGQCAFETAIVADLREAVARYPTDPELAALVDGLRRASPFFGELWAVAGMEQLTGDLKTISHPELGDVTLDCDVLTLPGVDLRIVTYTAAPGTRSADQLDLMRASRLAKPADDRGAEDLIRHLAVHRKHPAGCQNTALAGPSGADRPEQGHPGRFGG</sequence>
<reference evidence="3" key="1">
    <citation type="journal article" date="2014" name="Int. J. Syst. Evol. Microbiol.">
        <title>Complete genome sequence of Corynebacterium casei LMG S-19264T (=DSM 44701T), isolated from a smear-ripened cheese.</title>
        <authorList>
            <consortium name="US DOE Joint Genome Institute (JGI-PGF)"/>
            <person name="Walter F."/>
            <person name="Albersmeier A."/>
            <person name="Kalinowski J."/>
            <person name="Ruckert C."/>
        </authorList>
    </citation>
    <scope>NUCLEOTIDE SEQUENCE</scope>
    <source>
        <strain evidence="3">CGMCC 4.7430</strain>
    </source>
</reference>
<dbReference type="SUPFAM" id="SSF47413">
    <property type="entry name" value="lambda repressor-like DNA-binding domains"/>
    <property type="match status" value="1"/>
</dbReference>
<dbReference type="Pfam" id="PF17765">
    <property type="entry name" value="MLTR_LBD"/>
    <property type="match status" value="1"/>
</dbReference>
<feature type="domain" description="HTH cro/C1-type" evidence="2">
    <location>
        <begin position="28"/>
        <end position="81"/>
    </location>
</feature>
<dbReference type="InterPro" id="IPR001387">
    <property type="entry name" value="Cro/C1-type_HTH"/>
</dbReference>
<evidence type="ECO:0000259" key="2">
    <source>
        <dbReference type="PROSITE" id="PS50943"/>
    </source>
</evidence>
<dbReference type="CDD" id="cd00093">
    <property type="entry name" value="HTH_XRE"/>
    <property type="match status" value="1"/>
</dbReference>
<evidence type="ECO:0000256" key="1">
    <source>
        <dbReference type="SAM" id="MobiDB-lite"/>
    </source>
</evidence>
<dbReference type="Gene3D" id="3.30.450.180">
    <property type="match status" value="1"/>
</dbReference>
<name>A0A918AB32_9ACTN</name>
<dbReference type="Pfam" id="PF13560">
    <property type="entry name" value="HTH_31"/>
    <property type="match status" value="1"/>
</dbReference>
<dbReference type="GO" id="GO:0003677">
    <property type="term" value="F:DNA binding"/>
    <property type="evidence" value="ECO:0007669"/>
    <property type="project" value="InterPro"/>
</dbReference>
<evidence type="ECO:0000313" key="3">
    <source>
        <dbReference type="EMBL" id="GGP14535.1"/>
    </source>
</evidence>
<keyword evidence="4" id="KW-1185">Reference proteome</keyword>
<organism evidence="3 4">
    <name type="scientific">Nonomuraea glycinis</name>
    <dbReference type="NCBI Taxonomy" id="2047744"/>
    <lineage>
        <taxon>Bacteria</taxon>
        <taxon>Bacillati</taxon>
        <taxon>Actinomycetota</taxon>
        <taxon>Actinomycetes</taxon>
        <taxon>Streptosporangiales</taxon>
        <taxon>Streptosporangiaceae</taxon>
        <taxon>Nonomuraea</taxon>
    </lineage>
</organism>
<protein>
    <submittedName>
        <fullName evidence="3">Transcriptional regulator</fullName>
    </submittedName>
</protein>
<dbReference type="SMART" id="SM00530">
    <property type="entry name" value="HTH_XRE"/>
    <property type="match status" value="1"/>
</dbReference>
<dbReference type="RefSeq" id="WP_189143078.1">
    <property type="nucleotide sequence ID" value="NZ_BMNK01000016.1"/>
</dbReference>
<dbReference type="PROSITE" id="PS50943">
    <property type="entry name" value="HTH_CROC1"/>
    <property type="match status" value="1"/>
</dbReference>
<accession>A0A918AB32</accession>
<dbReference type="Gene3D" id="1.10.260.40">
    <property type="entry name" value="lambda repressor-like DNA-binding domains"/>
    <property type="match status" value="1"/>
</dbReference>
<dbReference type="EMBL" id="BMNK01000016">
    <property type="protein sequence ID" value="GGP14535.1"/>
    <property type="molecule type" value="Genomic_DNA"/>
</dbReference>
<dbReference type="PANTHER" id="PTHR35010">
    <property type="entry name" value="BLL4672 PROTEIN-RELATED"/>
    <property type="match status" value="1"/>
</dbReference>
<evidence type="ECO:0000313" key="4">
    <source>
        <dbReference type="Proteomes" id="UP000660745"/>
    </source>
</evidence>
<comment type="caution">
    <text evidence="3">The sequence shown here is derived from an EMBL/GenBank/DDBJ whole genome shotgun (WGS) entry which is preliminary data.</text>
</comment>